<dbReference type="Proteomes" id="UP001057498">
    <property type="component" value="Chromosome"/>
</dbReference>
<organism evidence="2 3">
    <name type="scientific">Sphaerotilus microaerophilus</name>
    <dbReference type="NCBI Taxonomy" id="2914710"/>
    <lineage>
        <taxon>Bacteria</taxon>
        <taxon>Pseudomonadati</taxon>
        <taxon>Pseudomonadota</taxon>
        <taxon>Betaproteobacteria</taxon>
        <taxon>Burkholderiales</taxon>
        <taxon>Sphaerotilaceae</taxon>
        <taxon>Sphaerotilus</taxon>
    </lineage>
</organism>
<name>A0ABM7YHN0_9BURK</name>
<protein>
    <submittedName>
        <fullName evidence="2">Uncharacterized protein</fullName>
    </submittedName>
</protein>
<evidence type="ECO:0000313" key="3">
    <source>
        <dbReference type="Proteomes" id="UP001057498"/>
    </source>
</evidence>
<reference evidence="2" key="1">
    <citation type="submission" date="2022-04" db="EMBL/GenBank/DDBJ databases">
        <title>Whole genome sequence of Sphaerotilus sp. FB-5.</title>
        <authorList>
            <person name="Takeda M."/>
            <person name="Narihara S."/>
            <person name="Akimoto M."/>
            <person name="Akimoto R."/>
            <person name="Nishiyashiki S."/>
            <person name="Murakami T."/>
        </authorList>
    </citation>
    <scope>NUCLEOTIDE SEQUENCE</scope>
    <source>
        <strain evidence="2">FB-5</strain>
    </source>
</reference>
<sequence length="181" mass="19413">MPARVFALPLAVLPCAFVAAAAAAAACLLPWSAAVAGPEPGATHSLAQPELDRLGRQIVQARCKRPLSVKRERVPSPRSPQVLDVVWTTACPGFEVVTFRAAGGRERPMVLTMTAPHPDLAADLAVGTRPQAVQARLGPPWSTQGADLVYALHPERPNDDTLTFRVAQGRVVELVWSWETD</sequence>
<gene>
    <name evidence="2" type="ORF">CATMQ487_06940</name>
</gene>
<dbReference type="RefSeq" id="WP_251971983.1">
    <property type="nucleotide sequence ID" value="NZ_AP025730.1"/>
</dbReference>
<proteinExistence type="predicted"/>
<evidence type="ECO:0000313" key="2">
    <source>
        <dbReference type="EMBL" id="BDI03724.1"/>
    </source>
</evidence>
<feature type="chain" id="PRO_5046450630" evidence="1">
    <location>
        <begin position="37"/>
        <end position="181"/>
    </location>
</feature>
<dbReference type="PROSITE" id="PS51257">
    <property type="entry name" value="PROKAR_LIPOPROTEIN"/>
    <property type="match status" value="1"/>
</dbReference>
<feature type="signal peptide" evidence="1">
    <location>
        <begin position="1"/>
        <end position="36"/>
    </location>
</feature>
<accession>A0ABM7YHN0</accession>
<keyword evidence="3" id="KW-1185">Reference proteome</keyword>
<dbReference type="EMBL" id="AP025730">
    <property type="protein sequence ID" value="BDI03724.1"/>
    <property type="molecule type" value="Genomic_DNA"/>
</dbReference>
<keyword evidence="1" id="KW-0732">Signal</keyword>
<evidence type="ECO:0000256" key="1">
    <source>
        <dbReference type="SAM" id="SignalP"/>
    </source>
</evidence>